<evidence type="ECO:0000313" key="3">
    <source>
        <dbReference type="Proteomes" id="UP001632038"/>
    </source>
</evidence>
<feature type="region of interest" description="Disordered" evidence="1">
    <location>
        <begin position="73"/>
        <end position="96"/>
    </location>
</feature>
<comment type="caution">
    <text evidence="2">The sequence shown here is derived from an EMBL/GenBank/DDBJ whole genome shotgun (WGS) entry which is preliminary data.</text>
</comment>
<dbReference type="PANTHER" id="PTHR31659:SF9">
    <property type="entry name" value="PROTEIN: UPF0503-LIKE PROTEIN, PUTATIVE (DUF740)-RELATED"/>
    <property type="match status" value="1"/>
</dbReference>
<feature type="region of interest" description="Disordered" evidence="1">
    <location>
        <begin position="1"/>
        <end position="27"/>
    </location>
</feature>
<sequence length="662" mass="73875">MNLTSEDPTAPPPQPPRPSSSCNRHPNEQFTGFCPSCLVERLTTLDPSSTTASSSRRPSSSAAAAIKSLFSSTTSKANNLPPPPPAPPKLPKPTTSFLPELRRTKSFSASKNEALGLSFEPSRKSLDVRAKNTLWTLFSIDDEGKNNKPISISSSSHQTHQNINISSTKPVDSSSVVNNPVLEEIENEEDFKDSSANIEDILAFDDRDEIKPVEEDNAHLQVINANNNNNSEIVEEVGIVNNKLKLMKDHIDLVTHPHEKKSSGGGGFWSAASVFTKKLRNWRHKQKIKKQNTGKSLLSTLPVDKPVSKQYRETQSEVADYGFGRRSIDIDPRFSLDAGQMSFDNPRYSFDEPRASWDGYLIGKSFPRIAPMVSVLEDAAPSTRPVSRADMQMPLDNSGFINEPEDLPGGSVQTRDYYLDSSSKRRKSVELERSNSIRKTAAAVVAEIDEMKMGSTSNARVLPTNADYFQRDAIRDSYPNSLRDDASEMFELSSGYRENFVGNNVDKKETKKSKKWGWKLWGFVARKNNHKDDEHDSQHSNSANGVERSMSQSWQELRRGDSNMNMLRSNSSVSWRNGDGNGPGPFVGARRSNVEMYGNGKKRSDQLVLDKNRNVRYSPNNLDNGLLRFYLTPTRSNLRKGGPGKVKPSNPHSVARNVMRMY</sequence>
<feature type="compositionally biased region" description="Low complexity" evidence="1">
    <location>
        <begin position="47"/>
        <end position="65"/>
    </location>
</feature>
<dbReference type="EMBL" id="JAVIJP010000018">
    <property type="protein sequence ID" value="KAL3639438.1"/>
    <property type="molecule type" value="Genomic_DNA"/>
</dbReference>
<proteinExistence type="predicted"/>
<evidence type="ECO:0000313" key="2">
    <source>
        <dbReference type="EMBL" id="KAL3639438.1"/>
    </source>
</evidence>
<feature type="region of interest" description="Disordered" evidence="1">
    <location>
        <begin position="529"/>
        <end position="557"/>
    </location>
</feature>
<dbReference type="Pfam" id="PF05340">
    <property type="entry name" value="DUF740"/>
    <property type="match status" value="1"/>
</dbReference>
<gene>
    <name evidence="2" type="ORF">CASFOL_017345</name>
</gene>
<accession>A0ABD3DBD5</accession>
<dbReference type="InterPro" id="IPR008004">
    <property type="entry name" value="OCTOPUS-like"/>
</dbReference>
<keyword evidence="3" id="KW-1185">Reference proteome</keyword>
<dbReference type="AlphaFoldDB" id="A0ABD3DBD5"/>
<feature type="compositionally biased region" description="Pro residues" evidence="1">
    <location>
        <begin position="80"/>
        <end position="91"/>
    </location>
</feature>
<organism evidence="2 3">
    <name type="scientific">Castilleja foliolosa</name>
    <dbReference type="NCBI Taxonomy" id="1961234"/>
    <lineage>
        <taxon>Eukaryota</taxon>
        <taxon>Viridiplantae</taxon>
        <taxon>Streptophyta</taxon>
        <taxon>Embryophyta</taxon>
        <taxon>Tracheophyta</taxon>
        <taxon>Spermatophyta</taxon>
        <taxon>Magnoliopsida</taxon>
        <taxon>eudicotyledons</taxon>
        <taxon>Gunneridae</taxon>
        <taxon>Pentapetalae</taxon>
        <taxon>asterids</taxon>
        <taxon>lamiids</taxon>
        <taxon>Lamiales</taxon>
        <taxon>Orobanchaceae</taxon>
        <taxon>Pedicularideae</taxon>
        <taxon>Castillejinae</taxon>
        <taxon>Castilleja</taxon>
    </lineage>
</organism>
<protein>
    <submittedName>
        <fullName evidence="2">Uncharacterized protein</fullName>
    </submittedName>
</protein>
<dbReference type="Proteomes" id="UP001632038">
    <property type="component" value="Unassembled WGS sequence"/>
</dbReference>
<feature type="compositionally biased region" description="Polar residues" evidence="1">
    <location>
        <begin position="539"/>
        <end position="555"/>
    </location>
</feature>
<evidence type="ECO:0000256" key="1">
    <source>
        <dbReference type="SAM" id="MobiDB-lite"/>
    </source>
</evidence>
<reference evidence="3" key="1">
    <citation type="journal article" date="2024" name="IScience">
        <title>Strigolactones Initiate the Formation of Haustorium-like Structures in Castilleja.</title>
        <authorList>
            <person name="Buerger M."/>
            <person name="Peterson D."/>
            <person name="Chory J."/>
        </authorList>
    </citation>
    <scope>NUCLEOTIDE SEQUENCE [LARGE SCALE GENOMIC DNA]</scope>
</reference>
<feature type="region of interest" description="Disordered" evidence="1">
    <location>
        <begin position="46"/>
        <end position="65"/>
    </location>
</feature>
<name>A0ABD3DBD5_9LAMI</name>
<dbReference type="PANTHER" id="PTHR31659">
    <property type="entry name" value="PROTEIN: UPF0503-LIKE PROTEIN, PUTATIVE (DUF740)-RELATED"/>
    <property type="match status" value="1"/>
</dbReference>
<feature type="region of interest" description="Disordered" evidence="1">
    <location>
        <begin position="149"/>
        <end position="175"/>
    </location>
</feature>
<feature type="compositionally biased region" description="Pro residues" evidence="1">
    <location>
        <begin position="9"/>
        <end position="18"/>
    </location>
</feature>
<feature type="compositionally biased region" description="Polar residues" evidence="1">
    <location>
        <begin position="157"/>
        <end position="169"/>
    </location>
</feature>